<dbReference type="Gene3D" id="3.60.20.10">
    <property type="entry name" value="Glutamine Phosphoribosylpyrophosphate, subunit 1, domain 1"/>
    <property type="match status" value="1"/>
</dbReference>
<evidence type="ECO:0000259" key="6">
    <source>
        <dbReference type="Pfam" id="PF13537"/>
    </source>
</evidence>
<dbReference type="PhylomeDB" id="Q2RUD4"/>
<dbReference type="eggNOG" id="COG0367">
    <property type="taxonomic scope" value="Bacteria"/>
</dbReference>
<dbReference type="Proteomes" id="UP000001929">
    <property type="component" value="Chromosome"/>
</dbReference>
<dbReference type="EMBL" id="CP000230">
    <property type="protein sequence ID" value="ABC22261.1"/>
    <property type="molecule type" value="Genomic_DNA"/>
</dbReference>
<dbReference type="SUPFAM" id="SSF56235">
    <property type="entry name" value="N-terminal nucleophile aminohydrolases (Ntn hydrolases)"/>
    <property type="match status" value="1"/>
</dbReference>
<dbReference type="Pfam" id="PF00733">
    <property type="entry name" value="Asn_synthase"/>
    <property type="match status" value="1"/>
</dbReference>
<dbReference type="InterPro" id="IPR014729">
    <property type="entry name" value="Rossmann-like_a/b/a_fold"/>
</dbReference>
<evidence type="ECO:0000256" key="1">
    <source>
        <dbReference type="ARBA" id="ARBA00005187"/>
    </source>
</evidence>
<evidence type="ECO:0000313" key="8">
    <source>
        <dbReference type="Proteomes" id="UP000001929"/>
    </source>
</evidence>
<evidence type="ECO:0000313" key="7">
    <source>
        <dbReference type="EMBL" id="ABC22261.1"/>
    </source>
</evidence>
<evidence type="ECO:0000256" key="3">
    <source>
        <dbReference type="ARBA" id="ARBA00048741"/>
    </source>
</evidence>
<dbReference type="InterPro" id="IPR017932">
    <property type="entry name" value="GATase_2_dom"/>
</dbReference>
<dbReference type="InterPro" id="IPR001962">
    <property type="entry name" value="Asn_synthase"/>
</dbReference>
<accession>Q2RUD4</accession>
<dbReference type="PANTHER" id="PTHR43284:SF1">
    <property type="entry name" value="ASPARAGINE SYNTHETASE"/>
    <property type="match status" value="1"/>
</dbReference>
<dbReference type="HOGENOM" id="CLU_014658_3_3_5"/>
<proteinExistence type="predicted"/>
<dbReference type="GO" id="GO:0006529">
    <property type="term" value="P:asparagine biosynthetic process"/>
    <property type="evidence" value="ECO:0007669"/>
    <property type="project" value="InterPro"/>
</dbReference>
<name>Q2RUD4_RHORT</name>
<protein>
    <recommendedName>
        <fullName evidence="2">asparagine synthase (glutamine-hydrolyzing)</fullName>
        <ecNumber evidence="2">6.3.5.4</ecNumber>
    </recommendedName>
</protein>
<dbReference type="EC" id="6.3.5.4" evidence="2"/>
<dbReference type="RefSeq" id="WP_011389214.1">
    <property type="nucleotide sequence ID" value="NC_007643.1"/>
</dbReference>
<sequence>MWDMVGAIEAAGDQNLSPRRLAAIASPFARGPVTARRSGSLVFALAPARSGLERLVPPLSHGDDGAITLLDGWLAGEGDGVSSGARMGREPDVARAHRLWRRWGTAAAPHLHGSFALAHCPPANEAGGERVWLCRDGGSHRPLYFVHLPGRLIAFATQPKMLLALPGVRRDLDEDIMLAALANYMTLPAEAMPYADLRRVPSAHWVCLSAQGVDMAPYWTPRDRPPPAGFSDDDYVAAGRDLLDRVVGDYARGPGPVAVALSGGLDSQAIASSLLLHTSGPVHGYARLPPTEHQTRTGPTTFADERPGVDSLAARYPRLVVHAITRRGVKPGDAVLRETQRATALWSPASLFQCSQMDVNLAASADGMACLLTGIGGNQTLSWRGDDRFAALIASGRWPGLLWEIAACGAVNGAWRLRQVIGALAPEPLRRLFGRSRKPFHRVSYGRFFTREALARLDQAPRDINGVTDAMGVRELRLFMVGLDCFFLDVDALDARRLGLERGDPLADRRMVDFFLSVPADQCLRHGRDRWLARRILADRLAPEVVWQPRFGDPLVDIGPRAEAWRPGLSLGIERLRGSRLARRLLDLDRMAEIAGADWPADIAGDRRSFATVASLAAAVQTGGFLHMIDGAND</sequence>
<dbReference type="PANTHER" id="PTHR43284">
    <property type="entry name" value="ASPARAGINE SYNTHETASE (GLUTAMINE-HYDROLYZING)"/>
    <property type="match status" value="1"/>
</dbReference>
<feature type="domain" description="Glutamine amidotransferase type-2" evidence="6">
    <location>
        <begin position="89"/>
        <end position="164"/>
    </location>
</feature>
<comment type="catalytic activity">
    <reaction evidence="3">
        <text>L-aspartate + L-glutamine + ATP + H2O = L-asparagine + L-glutamate + AMP + diphosphate + H(+)</text>
        <dbReference type="Rhea" id="RHEA:12228"/>
        <dbReference type="ChEBI" id="CHEBI:15377"/>
        <dbReference type="ChEBI" id="CHEBI:15378"/>
        <dbReference type="ChEBI" id="CHEBI:29985"/>
        <dbReference type="ChEBI" id="CHEBI:29991"/>
        <dbReference type="ChEBI" id="CHEBI:30616"/>
        <dbReference type="ChEBI" id="CHEBI:33019"/>
        <dbReference type="ChEBI" id="CHEBI:58048"/>
        <dbReference type="ChEBI" id="CHEBI:58359"/>
        <dbReference type="ChEBI" id="CHEBI:456215"/>
        <dbReference type="EC" id="6.3.5.4"/>
    </reaction>
</comment>
<reference evidence="7 8" key="1">
    <citation type="journal article" date="2011" name="Stand. Genomic Sci.">
        <title>Complete genome sequence of Rhodospirillum rubrum type strain (S1).</title>
        <authorList>
            <person name="Munk A.C."/>
            <person name="Copeland A."/>
            <person name="Lucas S."/>
            <person name="Lapidus A."/>
            <person name="Del Rio T.G."/>
            <person name="Barry K."/>
            <person name="Detter J.C."/>
            <person name="Hammon N."/>
            <person name="Israni S."/>
            <person name="Pitluck S."/>
            <person name="Brettin T."/>
            <person name="Bruce D."/>
            <person name="Han C."/>
            <person name="Tapia R."/>
            <person name="Gilna P."/>
            <person name="Schmutz J."/>
            <person name="Larimer F."/>
            <person name="Land M."/>
            <person name="Kyrpides N.C."/>
            <person name="Mavromatis K."/>
            <person name="Richardson P."/>
            <person name="Rohde M."/>
            <person name="Goker M."/>
            <person name="Klenk H.P."/>
            <person name="Zhang Y."/>
            <person name="Roberts G.P."/>
            <person name="Reslewic S."/>
            <person name="Schwartz D.C."/>
        </authorList>
    </citation>
    <scope>NUCLEOTIDE SEQUENCE [LARGE SCALE GENOMIC DNA]</scope>
    <source>
        <strain evidence="8">ATCC 11170 / ATH 1.1.1 / DSM 467 / LMG 4362 / NCIMB 8255 / S1</strain>
    </source>
</reference>
<dbReference type="GO" id="GO:0005829">
    <property type="term" value="C:cytosol"/>
    <property type="evidence" value="ECO:0007669"/>
    <property type="project" value="TreeGrafter"/>
</dbReference>
<comment type="pathway">
    <text evidence="1">Amino-acid biosynthesis; L-asparagine biosynthesis; L-asparagine from L-aspartate (L-Gln route): step 1/1.</text>
</comment>
<dbReference type="PATRIC" id="fig|269796.9.peg.1531"/>
<evidence type="ECO:0000256" key="2">
    <source>
        <dbReference type="ARBA" id="ARBA00012737"/>
    </source>
</evidence>
<feature type="region of interest" description="Disordered" evidence="4">
    <location>
        <begin position="285"/>
        <end position="306"/>
    </location>
</feature>
<keyword evidence="8" id="KW-1185">Reference proteome</keyword>
<gene>
    <name evidence="7" type="ordered locus">Rru_A1460</name>
</gene>
<dbReference type="SUPFAM" id="SSF52402">
    <property type="entry name" value="Adenine nucleotide alpha hydrolases-like"/>
    <property type="match status" value="1"/>
</dbReference>
<dbReference type="KEGG" id="rru:Rru_A1460"/>
<dbReference type="Pfam" id="PF13537">
    <property type="entry name" value="GATase_7"/>
    <property type="match status" value="1"/>
</dbReference>
<dbReference type="InterPro" id="IPR051786">
    <property type="entry name" value="ASN_synthetase/amidase"/>
</dbReference>
<dbReference type="Gene3D" id="3.40.50.620">
    <property type="entry name" value="HUPs"/>
    <property type="match status" value="2"/>
</dbReference>
<dbReference type="InterPro" id="IPR029055">
    <property type="entry name" value="Ntn_hydrolases_N"/>
</dbReference>
<dbReference type="EnsemblBacteria" id="ABC22261">
    <property type="protein sequence ID" value="ABC22261"/>
    <property type="gene ID" value="Rru_A1460"/>
</dbReference>
<dbReference type="STRING" id="269796.Rru_A1460"/>
<organism evidence="7 8">
    <name type="scientific">Rhodospirillum rubrum (strain ATCC 11170 / ATH 1.1.1 / DSM 467 / LMG 4362 / NCIMB 8255 / S1)</name>
    <dbReference type="NCBI Taxonomy" id="269796"/>
    <lineage>
        <taxon>Bacteria</taxon>
        <taxon>Pseudomonadati</taxon>
        <taxon>Pseudomonadota</taxon>
        <taxon>Alphaproteobacteria</taxon>
        <taxon>Rhodospirillales</taxon>
        <taxon>Rhodospirillaceae</taxon>
        <taxon>Rhodospirillum</taxon>
    </lineage>
</organism>
<feature type="domain" description="Asparagine synthetase" evidence="5">
    <location>
        <begin position="240"/>
        <end position="554"/>
    </location>
</feature>
<evidence type="ECO:0000256" key="4">
    <source>
        <dbReference type="SAM" id="MobiDB-lite"/>
    </source>
</evidence>
<dbReference type="AlphaFoldDB" id="Q2RUD4"/>
<dbReference type="GO" id="GO:0004066">
    <property type="term" value="F:asparagine synthase (glutamine-hydrolyzing) activity"/>
    <property type="evidence" value="ECO:0007669"/>
    <property type="project" value="UniProtKB-EC"/>
</dbReference>
<evidence type="ECO:0000259" key="5">
    <source>
        <dbReference type="Pfam" id="PF00733"/>
    </source>
</evidence>